<feature type="domain" description="Schlafen AlbA-2" evidence="3">
    <location>
        <begin position="198"/>
        <end position="271"/>
    </location>
</feature>
<sequence length="1349" mass="151291">MVEESKAKAPITHFVSLPLANPALTERVAEFRAYIHDAGLDEGWDDKWFVEPESLHLTLCVLKLFEPGEIERALATLSQSLQRVRELPGFDDAARQVHLKGVAVTGDNPKKAQVLYAVPRNESATCGLQEIADTIAGAFVEAGLAEQQHGADSVLLHCTICKTSRAKKRVTFDASALLDVCKSFDFGKREIAELQRHEGQQLELKLRSQAQPFQAADTAVLYMIAFYNANHDGELLFGVTDDGIVEGLELHPDPNSWLDNAQQRFLRNLERRASQTMDPSLCHVGWHALPVDGTPKGVARHVVSVRLVWASTERPQHLLRLDGREGWFWPLKMGNTVQRLDRKAAEALCRQRGYAPLSPKLPMDVPKADGTPELSKRPQLPSPPRASDSQPAPVAEKEKVAELPNPTSPKPAPKLVSEPKSGTPGPREPRSKRRGRQQPSKNKHDRSTSKDGNDNLAPSEPFHIPTSILGSKEPPPAHPPSGVSPSMQRLGVGLTSDLVRLRRRLEESEAERYRLAQANRALAAQLMEVRTATESEHRALAQQLEAYVSDQRSEVASRQHQENAMLADLASTKERERQLLALTANLRAELAATQPAVASLADLQKQVQVLQVQLSEAEASKARLHARVTDLEADDVATVAVVHDLHQKVEGLTEQLEQVTDHRERLVAELERRAAVDADRLSTQNHDQAQAQETQRRLEDDNHRLRNQVGQLTHQLEESRRQLRLLQEECASQARQIATLRAVQAGEDDGDNLRSEQLRGQLQRVQQQFQEQRAALQAHAAHLQNNQLQYRRGFEACLRQLHTACVVLQVPTASSPPGALEEGSKSSANIECDRLDDRLEWYQCLLRDLKSMVQQERTKAQTESHHSQQQQAEHQEAHTRQMQRVNALKDALLAQEKEQEELRSIINSSQVAVQHSLTISAQEVTDTRSQLSAMEDREDRLETLCTAIDETVYACSLQHELLRHVSGMAWGPNVWDVYPQLLEAIRHSWQALQNHVVEREHTLVQLEHHASAQEQELARLSAELQLTKGLLHETPQPTFVPQRCEQATQCDWHDAQALNVACQTNDQVISACEPQLALRYYKRVVLAFAEHLLAGTALARQQLGLTLSRARLRWQRAGWAVVACMRLERQGRLARSLRNDTERPVTRQLYYRRTLQVSGHWLKALERLRQEQVTQVKAEGQTALQTAVKQSEQAELQLSDVRQNLQEARAELAQCLAERARLLENVAQLEAAVQGCVSRNDGMRLMMENQELQASLQSASVANRRQDTMLQEMQRRVELAELTLAEEQRGAARTVESLREELATAKDTAFYGIQLAPSSLTPQRSCVCVCRAKRWPAESSASSNSVCIS</sequence>
<evidence type="ECO:0000313" key="6">
    <source>
        <dbReference type="Proteomes" id="UP000001357"/>
    </source>
</evidence>
<dbReference type="RefSeq" id="XP_001746117.1">
    <property type="nucleotide sequence ID" value="XM_001746065.1"/>
</dbReference>
<gene>
    <name evidence="5" type="ORF">MONBRDRAFT_32586</name>
</gene>
<feature type="region of interest" description="Disordered" evidence="2">
    <location>
        <begin position="677"/>
        <end position="702"/>
    </location>
</feature>
<dbReference type="KEGG" id="mbr:MONBRDRAFT_32586"/>
<dbReference type="Gene3D" id="3.90.1140.10">
    <property type="entry name" value="Cyclic phosphodiesterase"/>
    <property type="match status" value="1"/>
</dbReference>
<evidence type="ECO:0000256" key="1">
    <source>
        <dbReference type="SAM" id="Coils"/>
    </source>
</evidence>
<feature type="domain" description="A-kinase anchor protein 7-like phosphoesterase" evidence="4">
    <location>
        <begin position="12"/>
        <end position="195"/>
    </location>
</feature>
<dbReference type="GO" id="GO:0006307">
    <property type="term" value="P:DNA alkylation repair"/>
    <property type="evidence" value="ECO:0007669"/>
    <property type="project" value="InterPro"/>
</dbReference>
<dbReference type="InParanoid" id="A9V0H3"/>
<evidence type="ECO:0000256" key="2">
    <source>
        <dbReference type="SAM" id="MobiDB-lite"/>
    </source>
</evidence>
<reference evidence="5 6" key="1">
    <citation type="journal article" date="2008" name="Nature">
        <title>The genome of the choanoflagellate Monosiga brevicollis and the origin of metazoans.</title>
        <authorList>
            <consortium name="JGI Sequencing"/>
            <person name="King N."/>
            <person name="Westbrook M.J."/>
            <person name="Young S.L."/>
            <person name="Kuo A."/>
            <person name="Abedin M."/>
            <person name="Chapman J."/>
            <person name="Fairclough S."/>
            <person name="Hellsten U."/>
            <person name="Isogai Y."/>
            <person name="Letunic I."/>
            <person name="Marr M."/>
            <person name="Pincus D."/>
            <person name="Putnam N."/>
            <person name="Rokas A."/>
            <person name="Wright K.J."/>
            <person name="Zuzow R."/>
            <person name="Dirks W."/>
            <person name="Good M."/>
            <person name="Goodstein D."/>
            <person name="Lemons D."/>
            <person name="Li W."/>
            <person name="Lyons J.B."/>
            <person name="Morris A."/>
            <person name="Nichols S."/>
            <person name="Richter D.J."/>
            <person name="Salamov A."/>
            <person name="Bork P."/>
            <person name="Lim W.A."/>
            <person name="Manning G."/>
            <person name="Miller W.T."/>
            <person name="McGinnis W."/>
            <person name="Shapiro H."/>
            <person name="Tjian R."/>
            <person name="Grigoriev I.V."/>
            <person name="Rokhsar D."/>
        </authorList>
    </citation>
    <scope>NUCLEOTIDE SEQUENCE [LARGE SCALE GENOMIC DNA]</scope>
    <source>
        <strain evidence="6">MX1 / ATCC 50154</strain>
    </source>
</reference>
<dbReference type="eggNOG" id="KOG2814">
    <property type="taxonomic scope" value="Eukaryota"/>
</dbReference>
<dbReference type="Pfam" id="PF10469">
    <property type="entry name" value="AKAP7_NLS"/>
    <property type="match status" value="1"/>
</dbReference>
<dbReference type="GO" id="GO:0005634">
    <property type="term" value="C:nucleus"/>
    <property type="evidence" value="ECO:0000318"/>
    <property type="project" value="GO_Central"/>
</dbReference>
<dbReference type="EMBL" id="CH991552">
    <property type="protein sequence ID" value="EDQ89012.1"/>
    <property type="molecule type" value="Genomic_DNA"/>
</dbReference>
<feature type="compositionally biased region" description="Basic and acidic residues" evidence="2">
    <location>
        <begin position="856"/>
        <end position="866"/>
    </location>
</feature>
<dbReference type="PANTHER" id="PTHR13360:SF1">
    <property type="entry name" value="ACTIVATING SIGNAL COINTEGRATOR 1 COMPLEX SUBUNIT 1"/>
    <property type="match status" value="1"/>
</dbReference>
<dbReference type="PANTHER" id="PTHR13360">
    <property type="entry name" value="ACTIVATING SIGNAL COINTEGRATOR 1 COMPLEX SUBUNIT 1"/>
    <property type="match status" value="1"/>
</dbReference>
<dbReference type="Proteomes" id="UP000001357">
    <property type="component" value="Unassembled WGS sequence"/>
</dbReference>
<dbReference type="GeneID" id="5891298"/>
<dbReference type="STRING" id="81824.A9V0H3"/>
<organism evidence="5 6">
    <name type="scientific">Monosiga brevicollis</name>
    <name type="common">Choanoflagellate</name>
    <dbReference type="NCBI Taxonomy" id="81824"/>
    <lineage>
        <taxon>Eukaryota</taxon>
        <taxon>Choanoflagellata</taxon>
        <taxon>Craspedida</taxon>
        <taxon>Salpingoecidae</taxon>
        <taxon>Monosiga</taxon>
    </lineage>
</organism>
<dbReference type="Pfam" id="PF04326">
    <property type="entry name" value="SLFN_AlbA_2"/>
    <property type="match status" value="1"/>
</dbReference>
<dbReference type="InterPro" id="IPR009097">
    <property type="entry name" value="Cyclic_Pdiesterase"/>
</dbReference>
<accession>A9V0H3</accession>
<feature type="region of interest" description="Disordered" evidence="2">
    <location>
        <begin position="855"/>
        <end position="882"/>
    </location>
</feature>
<dbReference type="InterPro" id="IPR019510">
    <property type="entry name" value="AKAP7-like_phosphoesterase"/>
</dbReference>
<evidence type="ECO:0000259" key="3">
    <source>
        <dbReference type="Pfam" id="PF04326"/>
    </source>
</evidence>
<evidence type="ECO:0000259" key="4">
    <source>
        <dbReference type="Pfam" id="PF10469"/>
    </source>
</evidence>
<feature type="compositionally biased region" description="Basic residues" evidence="2">
    <location>
        <begin position="430"/>
        <end position="444"/>
    </location>
</feature>
<protein>
    <submittedName>
        <fullName evidence="5">Uncharacterized protein</fullName>
    </submittedName>
</protein>
<dbReference type="SUPFAM" id="SSF55144">
    <property type="entry name" value="LigT-like"/>
    <property type="match status" value="1"/>
</dbReference>
<evidence type="ECO:0000313" key="5">
    <source>
        <dbReference type="EMBL" id="EDQ89012.1"/>
    </source>
</evidence>
<feature type="coiled-coil region" evidence="1">
    <location>
        <begin position="1184"/>
        <end position="1232"/>
    </location>
</feature>
<proteinExistence type="predicted"/>
<keyword evidence="6" id="KW-1185">Reference proteome</keyword>
<dbReference type="InterPro" id="IPR009210">
    <property type="entry name" value="ASCC1"/>
</dbReference>
<dbReference type="GO" id="GO:0006355">
    <property type="term" value="P:regulation of DNA-templated transcription"/>
    <property type="evidence" value="ECO:0000318"/>
    <property type="project" value="GO_Central"/>
</dbReference>
<feature type="region of interest" description="Disordered" evidence="2">
    <location>
        <begin position="356"/>
        <end position="491"/>
    </location>
</feature>
<name>A9V0H3_MONBE</name>
<feature type="compositionally biased region" description="Polar residues" evidence="2">
    <location>
        <begin position="681"/>
        <end position="693"/>
    </location>
</feature>
<keyword evidence="1" id="KW-0175">Coiled coil</keyword>
<dbReference type="InterPro" id="IPR007421">
    <property type="entry name" value="Schlafen_AlbA_2_dom"/>
</dbReference>